<feature type="coiled-coil region" evidence="1">
    <location>
        <begin position="775"/>
        <end position="809"/>
    </location>
</feature>
<dbReference type="PROSITE" id="PS51257">
    <property type="entry name" value="PROKAR_LIPOPROTEIN"/>
    <property type="match status" value="1"/>
</dbReference>
<protein>
    <recommendedName>
        <fullName evidence="4">Lipoprotein</fullName>
    </recommendedName>
</protein>
<dbReference type="EMBL" id="NVSR01000027">
    <property type="protein sequence ID" value="PCI28733.1"/>
    <property type="molecule type" value="Genomic_DNA"/>
</dbReference>
<sequence>MSIYFKKPIFVIVPLILLLSGCGIEAKYVKQCINNIEKNEACNSENFENSSEIPDAANKIAIILTKKNEKIQKKNEKIQKQNDEIAEKKKILESNEKKIYEKNKILLQNKEKISGLNLISHDFEQYESEVRELGVDFTQAQYLNYHGSRTDLKKLSDSIDARMSSFRNKIKDLNDELYSINQDQFAITEATIENLLTIWGISKGESLVNFNQTKFREHWRSFGKEKCNVVYTQNINSDEKIKKQQKLNQINIIRMLSLKEQKSKQRENLGDLSQKGIEAMNDLEFKSGILNPLNCFLNGKLSEMDKVTIQEASAFPQKENVMKLSIFPRIQEDGTFEEFIELKDLRNKQYTLMIPAKKDGTSKNIPLASKGGILDQESYQWVLPETGQSFLSFTDIRKGKFKVLKKNDYQPVNWDHLLNEEVEPLSEVPYLFDFERTYSNDQRFFYSMLSISSPRKEKNLYKAMWNHYEFKNNILNNIYFNKQEAFNAGVARSLTKKTGKLRSEIAKLNIIYLNANNLKKQISNGMHDITTELLDHQGGIFESIIANYPWETVIRVSKKTNIFFENVKSVDDYREMAQKIAISKFASNLVYNSIELTNRQVTSNLTPNSIEESDCFSDITVELSMGIVEEVSNHLKQRNFRQIEYHSEKQGAVEHFFFHFRIGGDKISGGDKEKLRRFLHKQRVAFQVKSCLKGPLASTTEVPPYSKLVEINEDTINDEINKEFKHLIKDAVRSAWKTNQKSRIGTRKNIMLHRTKIEQKKQNLKIRKEIVATQIEELLNSLSKISEKRKQLRIDYDNFTRLIGELEESQSSLASRRDFHYFKSVREEIQNPNQIKLYKKADTALLRAVTEALEARKKEWIEQLSFTSFQENDQGTREVNGQQSRSKQLNLSKIKRIDIVGSYYENQPIKDEKESEYVPLLLNLNLKILFNEKPVMVEVIFPKKDRENFSKVCYLDTSPDGTSDDVQAFNAAKQRIGKQPKAQSPFYRFVEKYTNGIIEQENRGWKDYRKSYYQRNYEIGRTARARNDQKTWSQNLRKNISRKIDKEIWLPYNLPEKEIDECSMAIQSDTKGIMESRASL</sequence>
<feature type="coiled-coil region" evidence="1">
    <location>
        <begin position="61"/>
        <end position="98"/>
    </location>
</feature>
<evidence type="ECO:0008006" key="4">
    <source>
        <dbReference type="Google" id="ProtNLM"/>
    </source>
</evidence>
<evidence type="ECO:0000313" key="2">
    <source>
        <dbReference type="EMBL" id="PCI28733.1"/>
    </source>
</evidence>
<reference evidence="3" key="1">
    <citation type="submission" date="2017-08" db="EMBL/GenBank/DDBJ databases">
        <title>A dynamic microbial community with high functional redundancy inhabits the cold, oxic subseafloor aquifer.</title>
        <authorList>
            <person name="Tully B.J."/>
            <person name="Wheat C.G."/>
            <person name="Glazer B.T."/>
            <person name="Huber J.A."/>
        </authorList>
    </citation>
    <scope>NUCLEOTIDE SEQUENCE [LARGE SCALE GENOMIC DNA]</scope>
</reference>
<evidence type="ECO:0000313" key="3">
    <source>
        <dbReference type="Proteomes" id="UP000218113"/>
    </source>
</evidence>
<evidence type="ECO:0000256" key="1">
    <source>
        <dbReference type="SAM" id="Coils"/>
    </source>
</evidence>
<accession>A0A2A4T586</accession>
<keyword evidence="1" id="KW-0175">Coiled coil</keyword>
<gene>
    <name evidence="2" type="ORF">COB67_05745</name>
</gene>
<organism evidence="2 3">
    <name type="scientific">SAR324 cluster bacterium</name>
    <dbReference type="NCBI Taxonomy" id="2024889"/>
    <lineage>
        <taxon>Bacteria</taxon>
        <taxon>Deltaproteobacteria</taxon>
        <taxon>SAR324 cluster</taxon>
    </lineage>
</organism>
<comment type="caution">
    <text evidence="2">The sequence shown here is derived from an EMBL/GenBank/DDBJ whole genome shotgun (WGS) entry which is preliminary data.</text>
</comment>
<dbReference type="AlphaFoldDB" id="A0A2A4T586"/>
<dbReference type="Proteomes" id="UP000218113">
    <property type="component" value="Unassembled WGS sequence"/>
</dbReference>
<name>A0A2A4T586_9DELT</name>
<proteinExistence type="predicted"/>